<feature type="transmembrane region" description="Helical" evidence="1">
    <location>
        <begin position="64"/>
        <end position="84"/>
    </location>
</feature>
<keyword evidence="1" id="KW-0472">Membrane</keyword>
<evidence type="ECO:0000256" key="1">
    <source>
        <dbReference type="SAM" id="Phobius"/>
    </source>
</evidence>
<gene>
    <name evidence="2" type="ORF">F2Q69_00036641</name>
</gene>
<comment type="caution">
    <text evidence="2">The sequence shown here is derived from an EMBL/GenBank/DDBJ whole genome shotgun (WGS) entry which is preliminary data.</text>
</comment>
<dbReference type="EMBL" id="QGKX02000004">
    <property type="protein sequence ID" value="KAF3600502.1"/>
    <property type="molecule type" value="Genomic_DNA"/>
</dbReference>
<accession>A0A8S9SFH7</accession>
<protein>
    <recommendedName>
        <fullName evidence="4">Transmembrane protein</fullName>
    </recommendedName>
</protein>
<name>A0A8S9SFH7_BRACR</name>
<evidence type="ECO:0000313" key="3">
    <source>
        <dbReference type="Proteomes" id="UP000712600"/>
    </source>
</evidence>
<proteinExistence type="predicted"/>
<dbReference type="AlphaFoldDB" id="A0A8S9SFH7"/>
<evidence type="ECO:0000313" key="2">
    <source>
        <dbReference type="EMBL" id="KAF3600502.1"/>
    </source>
</evidence>
<reference evidence="2" key="1">
    <citation type="submission" date="2019-12" db="EMBL/GenBank/DDBJ databases">
        <title>Genome sequencing and annotation of Brassica cretica.</title>
        <authorList>
            <person name="Studholme D.J."/>
            <person name="Sarris P."/>
        </authorList>
    </citation>
    <scope>NUCLEOTIDE SEQUENCE</scope>
    <source>
        <strain evidence="2">PFS-109/04</strain>
        <tissue evidence="2">Leaf</tissue>
    </source>
</reference>
<organism evidence="2 3">
    <name type="scientific">Brassica cretica</name>
    <name type="common">Mustard</name>
    <dbReference type="NCBI Taxonomy" id="69181"/>
    <lineage>
        <taxon>Eukaryota</taxon>
        <taxon>Viridiplantae</taxon>
        <taxon>Streptophyta</taxon>
        <taxon>Embryophyta</taxon>
        <taxon>Tracheophyta</taxon>
        <taxon>Spermatophyta</taxon>
        <taxon>Magnoliopsida</taxon>
        <taxon>eudicotyledons</taxon>
        <taxon>Gunneridae</taxon>
        <taxon>Pentapetalae</taxon>
        <taxon>rosids</taxon>
        <taxon>malvids</taxon>
        <taxon>Brassicales</taxon>
        <taxon>Brassicaceae</taxon>
        <taxon>Brassiceae</taxon>
        <taxon>Brassica</taxon>
    </lineage>
</organism>
<sequence>MMQGLSNKYLDLQDIPNRCIPFPRGMVQKSIILIKNGFVLYSSLLLIIFIILLCMNGVSGVCYHGGVVIVVLPIFWTTVDRFFWWEMSIDVAE</sequence>
<keyword evidence="1" id="KW-0812">Transmembrane</keyword>
<evidence type="ECO:0008006" key="4">
    <source>
        <dbReference type="Google" id="ProtNLM"/>
    </source>
</evidence>
<feature type="transmembrane region" description="Helical" evidence="1">
    <location>
        <begin position="38"/>
        <end position="58"/>
    </location>
</feature>
<keyword evidence="1" id="KW-1133">Transmembrane helix</keyword>
<dbReference type="Proteomes" id="UP000712600">
    <property type="component" value="Unassembled WGS sequence"/>
</dbReference>